<dbReference type="AlphaFoldDB" id="A0A4V1IMR8"/>
<feature type="domain" description="DUF7674" evidence="1">
    <location>
        <begin position="8"/>
        <end position="119"/>
    </location>
</feature>
<reference evidence="2 3" key="1">
    <citation type="submission" date="2017-04" db="EMBL/GenBank/DDBJ databases">
        <title>Draft genome sequence of Zooshikella ganghwensis VG4 isolated from Red Sea sediments.</title>
        <authorList>
            <person name="Rehman Z."/>
            <person name="Alam I."/>
            <person name="Kamau A."/>
            <person name="Bajic V."/>
            <person name="Leiknes T."/>
        </authorList>
    </citation>
    <scope>NUCLEOTIDE SEQUENCE [LARGE SCALE GENOMIC DNA]</scope>
    <source>
        <strain evidence="2 3">VG4</strain>
    </source>
</reference>
<dbReference type="Pfam" id="PF24722">
    <property type="entry name" value="DUF7674"/>
    <property type="match status" value="1"/>
</dbReference>
<sequence length="124" mass="14965">MPILDMYNQFRETFPDLTEKTDKEHIRRWSEVDPDFAYSWFESLANALNNEMNKKISVSKYSEVFEFIRSHFMNGNKEARNCIDVAFTENLFWQVKPENAKPYWDALPNVLKELYVDFHNRKPF</sequence>
<organism evidence="2 3">
    <name type="scientific">Zooshikella ganghwensis</name>
    <dbReference type="NCBI Taxonomy" id="202772"/>
    <lineage>
        <taxon>Bacteria</taxon>
        <taxon>Pseudomonadati</taxon>
        <taxon>Pseudomonadota</taxon>
        <taxon>Gammaproteobacteria</taxon>
        <taxon>Oceanospirillales</taxon>
        <taxon>Zooshikellaceae</taxon>
        <taxon>Zooshikella</taxon>
    </lineage>
</organism>
<keyword evidence="3" id="KW-1185">Reference proteome</keyword>
<name>A0A4V1IMR8_9GAMM</name>
<accession>A0A4V1IMR8</accession>
<evidence type="ECO:0000313" key="2">
    <source>
        <dbReference type="EMBL" id="RDH41181.1"/>
    </source>
</evidence>
<comment type="caution">
    <text evidence="2">The sequence shown here is derived from an EMBL/GenBank/DDBJ whole genome shotgun (WGS) entry which is preliminary data.</text>
</comment>
<dbReference type="Proteomes" id="UP000257039">
    <property type="component" value="Unassembled WGS sequence"/>
</dbReference>
<dbReference type="InterPro" id="IPR056091">
    <property type="entry name" value="DUF7674"/>
</dbReference>
<dbReference type="EMBL" id="NDXW01000012">
    <property type="protein sequence ID" value="RDH41181.1"/>
    <property type="molecule type" value="Genomic_DNA"/>
</dbReference>
<evidence type="ECO:0000313" key="3">
    <source>
        <dbReference type="Proteomes" id="UP000257039"/>
    </source>
</evidence>
<dbReference type="RefSeq" id="WP_094790042.1">
    <property type="nucleotide sequence ID" value="NZ_NDXW01000012.1"/>
</dbReference>
<protein>
    <recommendedName>
        <fullName evidence="1">DUF7674 domain-containing protein</fullName>
    </recommendedName>
</protein>
<evidence type="ECO:0000259" key="1">
    <source>
        <dbReference type="Pfam" id="PF24722"/>
    </source>
</evidence>
<proteinExistence type="predicted"/>
<gene>
    <name evidence="2" type="ORF">B9G39_29710</name>
</gene>